<feature type="compositionally biased region" description="Pro residues" evidence="1">
    <location>
        <begin position="17"/>
        <end position="27"/>
    </location>
</feature>
<sequence>MGAPEVLQPVEPAPYGLVPPLPPPPLPQRRARELGQPPVPRPDDYHLRLDDIFEAHRELVRGSAVRGIVESMPDLPNIIWSPSTFINSLMTIRNEMSEYYGSICREHTPAVESTTPEPFPRVAPDTGRQRGRISTV</sequence>
<dbReference type="Proteomes" id="UP001480595">
    <property type="component" value="Unassembled WGS sequence"/>
</dbReference>
<proteinExistence type="predicted"/>
<protein>
    <submittedName>
        <fullName evidence="2">Uncharacterized protein</fullName>
    </submittedName>
</protein>
<keyword evidence="3" id="KW-1185">Reference proteome</keyword>
<accession>A0ABR1V2M5</accession>
<reference evidence="2 3" key="1">
    <citation type="submission" date="2023-01" db="EMBL/GenBank/DDBJ databases">
        <title>Analysis of 21 Apiospora genomes using comparative genomics revels a genus with tremendous synthesis potential of carbohydrate active enzymes and secondary metabolites.</title>
        <authorList>
            <person name="Sorensen T."/>
        </authorList>
    </citation>
    <scope>NUCLEOTIDE SEQUENCE [LARGE SCALE GENOMIC DNA]</scope>
    <source>
        <strain evidence="2 3">CBS 135458</strain>
    </source>
</reference>
<gene>
    <name evidence="2" type="ORF">PG994_007158</name>
</gene>
<dbReference type="RefSeq" id="XP_066715509.1">
    <property type="nucleotide sequence ID" value="XM_066858567.1"/>
</dbReference>
<feature type="region of interest" description="Disordered" evidence="1">
    <location>
        <begin position="110"/>
        <end position="136"/>
    </location>
</feature>
<evidence type="ECO:0000313" key="3">
    <source>
        <dbReference type="Proteomes" id="UP001480595"/>
    </source>
</evidence>
<evidence type="ECO:0000313" key="2">
    <source>
        <dbReference type="EMBL" id="KAK8064520.1"/>
    </source>
</evidence>
<evidence type="ECO:0000256" key="1">
    <source>
        <dbReference type="SAM" id="MobiDB-lite"/>
    </source>
</evidence>
<organism evidence="2 3">
    <name type="scientific">Apiospora phragmitis</name>
    <dbReference type="NCBI Taxonomy" id="2905665"/>
    <lineage>
        <taxon>Eukaryota</taxon>
        <taxon>Fungi</taxon>
        <taxon>Dikarya</taxon>
        <taxon>Ascomycota</taxon>
        <taxon>Pezizomycotina</taxon>
        <taxon>Sordariomycetes</taxon>
        <taxon>Xylariomycetidae</taxon>
        <taxon>Amphisphaeriales</taxon>
        <taxon>Apiosporaceae</taxon>
        <taxon>Apiospora</taxon>
    </lineage>
</organism>
<feature type="region of interest" description="Disordered" evidence="1">
    <location>
        <begin position="1"/>
        <end position="45"/>
    </location>
</feature>
<name>A0ABR1V2M5_9PEZI</name>
<dbReference type="EMBL" id="JAQQWL010000007">
    <property type="protein sequence ID" value="KAK8064520.1"/>
    <property type="molecule type" value="Genomic_DNA"/>
</dbReference>
<dbReference type="GeneID" id="92091630"/>
<comment type="caution">
    <text evidence="2">The sequence shown here is derived from an EMBL/GenBank/DDBJ whole genome shotgun (WGS) entry which is preliminary data.</text>
</comment>